<sequence>MKSLIILCVFAAFCINYSTQRVLKKGAVFADFSNVKDQNQNSVPVIRKKRGIDLSGLGLDKLGLDEDTLKGLTGKIMDLLGGGEDSGTKCQVIINNGGGDQGSQGNDVGQEDKPEPTKECGPHGRLC</sequence>
<protein>
    <submittedName>
        <fullName evidence="2">Uncharacterized protein</fullName>
    </submittedName>
</protein>
<evidence type="ECO:0000313" key="2">
    <source>
        <dbReference type="WBParaSite" id="ES5_v2.g15735.t1"/>
    </source>
</evidence>
<reference evidence="2" key="1">
    <citation type="submission" date="2022-11" db="UniProtKB">
        <authorList>
            <consortium name="WormBaseParasite"/>
        </authorList>
    </citation>
    <scope>IDENTIFICATION</scope>
</reference>
<dbReference type="Proteomes" id="UP000887579">
    <property type="component" value="Unplaced"/>
</dbReference>
<organism evidence="1 2">
    <name type="scientific">Panagrolaimus sp. ES5</name>
    <dbReference type="NCBI Taxonomy" id="591445"/>
    <lineage>
        <taxon>Eukaryota</taxon>
        <taxon>Metazoa</taxon>
        <taxon>Ecdysozoa</taxon>
        <taxon>Nematoda</taxon>
        <taxon>Chromadorea</taxon>
        <taxon>Rhabditida</taxon>
        <taxon>Tylenchina</taxon>
        <taxon>Panagrolaimomorpha</taxon>
        <taxon>Panagrolaimoidea</taxon>
        <taxon>Panagrolaimidae</taxon>
        <taxon>Panagrolaimus</taxon>
    </lineage>
</organism>
<dbReference type="WBParaSite" id="ES5_v2.g15735.t1">
    <property type="protein sequence ID" value="ES5_v2.g15735.t1"/>
    <property type="gene ID" value="ES5_v2.g15735"/>
</dbReference>
<name>A0AC34FFS0_9BILA</name>
<evidence type="ECO:0000313" key="1">
    <source>
        <dbReference type="Proteomes" id="UP000887579"/>
    </source>
</evidence>
<accession>A0AC34FFS0</accession>
<proteinExistence type="predicted"/>